<evidence type="ECO:0000313" key="6">
    <source>
        <dbReference type="Proteomes" id="UP001516400"/>
    </source>
</evidence>
<dbReference type="PROSITE" id="PS00941">
    <property type="entry name" value="CARBOXYLESTERASE_B_2"/>
    <property type="match status" value="1"/>
</dbReference>
<name>A0ABD2NXK8_9CUCU</name>
<evidence type="ECO:0000256" key="2">
    <source>
        <dbReference type="ARBA" id="ARBA00022729"/>
    </source>
</evidence>
<reference evidence="5 6" key="1">
    <citation type="journal article" date="2021" name="BMC Biol.">
        <title>Horizontally acquired antibacterial genes associated with adaptive radiation of ladybird beetles.</title>
        <authorList>
            <person name="Li H.S."/>
            <person name="Tang X.F."/>
            <person name="Huang Y.H."/>
            <person name="Xu Z.Y."/>
            <person name="Chen M.L."/>
            <person name="Du X.Y."/>
            <person name="Qiu B.Y."/>
            <person name="Chen P.T."/>
            <person name="Zhang W."/>
            <person name="Slipinski A."/>
            <person name="Escalona H.E."/>
            <person name="Waterhouse R.M."/>
            <person name="Zwick A."/>
            <person name="Pang H."/>
        </authorList>
    </citation>
    <scope>NUCLEOTIDE SEQUENCE [LARGE SCALE GENOMIC DNA]</scope>
    <source>
        <strain evidence="5">SYSU2018</strain>
    </source>
</reference>
<comment type="caution">
    <text evidence="5">The sequence shown here is derived from an EMBL/GenBank/DDBJ whole genome shotgun (WGS) entry which is preliminary data.</text>
</comment>
<dbReference type="PANTHER" id="PTHR43903">
    <property type="entry name" value="NEUROLIGIN"/>
    <property type="match status" value="1"/>
</dbReference>
<dbReference type="InterPro" id="IPR002018">
    <property type="entry name" value="CarbesteraseB"/>
</dbReference>
<dbReference type="EMBL" id="JABFTP020000144">
    <property type="protein sequence ID" value="KAL3283122.1"/>
    <property type="molecule type" value="Genomic_DNA"/>
</dbReference>
<protein>
    <recommendedName>
        <fullName evidence="4">Carboxylesterase type B domain-containing protein</fullName>
    </recommendedName>
</protein>
<gene>
    <name evidence="5" type="ORF">HHI36_006278</name>
</gene>
<evidence type="ECO:0000256" key="3">
    <source>
        <dbReference type="ARBA" id="ARBA00023180"/>
    </source>
</evidence>
<dbReference type="InterPro" id="IPR051093">
    <property type="entry name" value="Neuroligin/BSAL"/>
</dbReference>
<keyword evidence="3" id="KW-0325">Glycoprotein</keyword>
<dbReference type="InterPro" id="IPR019819">
    <property type="entry name" value="Carboxylesterase_B_CS"/>
</dbReference>
<accession>A0ABD2NXK8</accession>
<sequence length="103" mass="11750">MPPVTPSQWQNIRLADRFGAVCPQRPPDIGNRTEALLEFPRGRLLYLEKLLPLLANQSEDCLFLNIYVPRTVTCRIFADCRRIVIQDSSGMASFSSFENCTQM</sequence>
<dbReference type="Proteomes" id="UP001516400">
    <property type="component" value="Unassembled WGS sequence"/>
</dbReference>
<dbReference type="Gene3D" id="3.40.50.1820">
    <property type="entry name" value="alpha/beta hydrolase"/>
    <property type="match status" value="1"/>
</dbReference>
<evidence type="ECO:0000259" key="4">
    <source>
        <dbReference type="Pfam" id="PF00135"/>
    </source>
</evidence>
<evidence type="ECO:0000256" key="1">
    <source>
        <dbReference type="ARBA" id="ARBA00005964"/>
    </source>
</evidence>
<dbReference type="InterPro" id="IPR029058">
    <property type="entry name" value="AB_hydrolase_fold"/>
</dbReference>
<dbReference type="SUPFAM" id="SSF53474">
    <property type="entry name" value="alpha/beta-Hydrolases"/>
    <property type="match status" value="1"/>
</dbReference>
<feature type="domain" description="Carboxylesterase type B" evidence="4">
    <location>
        <begin position="2"/>
        <end position="71"/>
    </location>
</feature>
<evidence type="ECO:0000313" key="5">
    <source>
        <dbReference type="EMBL" id="KAL3283122.1"/>
    </source>
</evidence>
<proteinExistence type="inferred from homology"/>
<dbReference type="Pfam" id="PF00135">
    <property type="entry name" value="COesterase"/>
    <property type="match status" value="1"/>
</dbReference>
<keyword evidence="6" id="KW-1185">Reference proteome</keyword>
<dbReference type="AlphaFoldDB" id="A0ABD2NXK8"/>
<comment type="similarity">
    <text evidence="1">Belongs to the type-B carboxylesterase/lipase family.</text>
</comment>
<organism evidence="5 6">
    <name type="scientific">Cryptolaemus montrouzieri</name>
    <dbReference type="NCBI Taxonomy" id="559131"/>
    <lineage>
        <taxon>Eukaryota</taxon>
        <taxon>Metazoa</taxon>
        <taxon>Ecdysozoa</taxon>
        <taxon>Arthropoda</taxon>
        <taxon>Hexapoda</taxon>
        <taxon>Insecta</taxon>
        <taxon>Pterygota</taxon>
        <taxon>Neoptera</taxon>
        <taxon>Endopterygota</taxon>
        <taxon>Coleoptera</taxon>
        <taxon>Polyphaga</taxon>
        <taxon>Cucujiformia</taxon>
        <taxon>Coccinelloidea</taxon>
        <taxon>Coccinellidae</taxon>
        <taxon>Scymninae</taxon>
        <taxon>Scymnini</taxon>
        <taxon>Cryptolaemus</taxon>
    </lineage>
</organism>
<keyword evidence="2" id="KW-0732">Signal</keyword>